<name>A0A2P1G8E5_9CRYP</name>
<dbReference type="EMBL" id="MG680942">
    <property type="protein sequence ID" value="AVM81234.1"/>
    <property type="molecule type" value="Genomic_DNA"/>
</dbReference>
<dbReference type="GO" id="GO:0003735">
    <property type="term" value="F:structural constituent of ribosome"/>
    <property type="evidence" value="ECO:0007669"/>
    <property type="project" value="InterPro"/>
</dbReference>
<dbReference type="RefSeq" id="YP_009476741.1">
    <property type="nucleotide sequence ID" value="NC_037454.1"/>
</dbReference>
<dbReference type="InterPro" id="IPR018280">
    <property type="entry name" value="Ribosomal_uS3_CS"/>
</dbReference>
<dbReference type="AlphaFoldDB" id="A0A2P1G8E5"/>
<comment type="similarity">
    <text evidence="1 4">Belongs to the universal ribosomal protein uS3 family.</text>
</comment>
<sequence>MSRKKNTSTLNITQNKTWNSSWCIYSQEEFKYLLQEDLILYSYIRSQFKNFELLNIINLRLYRINNYLIIDIVITFIDSLTRNLITEFLNSLSQFFNKNIYLAINKPSYLITIRNGFNIALKIAKLIEKRVRFRSRIIKALIKKVKDNSKGIYVQCTGRINNVDMARVDKLYLGSVPLQSIKSSIDYGFVVANTTKGLQSIKVWICK</sequence>
<dbReference type="InterPro" id="IPR057258">
    <property type="entry name" value="Ribosomal_uS3"/>
</dbReference>
<evidence type="ECO:0000313" key="6">
    <source>
        <dbReference type="EMBL" id="AVM81234.1"/>
    </source>
</evidence>
<dbReference type="Gene3D" id="3.30.1140.32">
    <property type="entry name" value="Ribosomal protein S3, C-terminal domain"/>
    <property type="match status" value="1"/>
</dbReference>
<accession>A0A2P1G8E5</accession>
<evidence type="ECO:0000256" key="4">
    <source>
        <dbReference type="RuleBase" id="RU003624"/>
    </source>
</evidence>
<dbReference type="GO" id="GO:0006412">
    <property type="term" value="P:translation"/>
    <property type="evidence" value="ECO:0007669"/>
    <property type="project" value="InterPro"/>
</dbReference>
<dbReference type="GeneID" id="36496293"/>
<keyword evidence="2 4" id="KW-0689">Ribosomal protein</keyword>
<dbReference type="SUPFAM" id="SSF54821">
    <property type="entry name" value="Ribosomal protein S3 C-terminal domain"/>
    <property type="match status" value="1"/>
</dbReference>
<organism evidence="6">
    <name type="scientific">Cryptomonas curvata</name>
    <dbReference type="NCBI Taxonomy" id="233186"/>
    <lineage>
        <taxon>Eukaryota</taxon>
        <taxon>Cryptophyceae</taxon>
        <taxon>Cryptomonadales</taxon>
        <taxon>Cryptomonadaceae</taxon>
        <taxon>Cryptomonas</taxon>
    </lineage>
</organism>
<reference evidence="6" key="1">
    <citation type="submission" date="2017-12" db="EMBL/GenBank/DDBJ databases">
        <title>Comparative mitochondrial genomics of cryptophyte algae: gene shuffling and dynamic mobile genetic elements.</title>
        <authorList>
            <person name="Kim J.I."/>
            <person name="Yoon H.S."/>
            <person name="Yi G."/>
            <person name="Shin W."/>
            <person name="Archibald J.M."/>
        </authorList>
    </citation>
    <scope>NUCLEOTIDE SEQUENCE</scope>
    <source>
        <strain evidence="6">FBCC300012D</strain>
    </source>
</reference>
<geneLocation type="mitochondrion" evidence="6"/>
<proteinExistence type="inferred from homology"/>
<protein>
    <submittedName>
        <fullName evidence="6">Ribosomal protein S3</fullName>
    </submittedName>
</protein>
<dbReference type="PANTHER" id="PTHR11760:SF19">
    <property type="entry name" value="SMALL RIBOSOMAL SUBUNIT PROTEIN US3C"/>
    <property type="match status" value="1"/>
</dbReference>
<evidence type="ECO:0000256" key="2">
    <source>
        <dbReference type="ARBA" id="ARBA00022980"/>
    </source>
</evidence>
<feature type="domain" description="Small ribosomal subunit protein uS3 C-terminal" evidence="5">
    <location>
        <begin position="123"/>
        <end position="205"/>
    </location>
</feature>
<dbReference type="InterPro" id="IPR036419">
    <property type="entry name" value="Ribosomal_S3_C_sf"/>
</dbReference>
<keyword evidence="6" id="KW-0496">Mitochondrion</keyword>
<dbReference type="GO" id="GO:0022627">
    <property type="term" value="C:cytosolic small ribosomal subunit"/>
    <property type="evidence" value="ECO:0007669"/>
    <property type="project" value="TreeGrafter"/>
</dbReference>
<gene>
    <name evidence="6" type="primary">rps3</name>
    <name evidence="6" type="ORF">CplaMt_p016</name>
</gene>
<dbReference type="InterPro" id="IPR001351">
    <property type="entry name" value="Ribosomal_uS3_C"/>
</dbReference>
<keyword evidence="3 4" id="KW-0687">Ribonucleoprotein</keyword>
<dbReference type="Pfam" id="PF00189">
    <property type="entry name" value="Ribosomal_S3_C"/>
    <property type="match status" value="1"/>
</dbReference>
<dbReference type="PANTHER" id="PTHR11760">
    <property type="entry name" value="30S/40S RIBOSOMAL PROTEIN S3"/>
    <property type="match status" value="1"/>
</dbReference>
<evidence type="ECO:0000256" key="3">
    <source>
        <dbReference type="ARBA" id="ARBA00023274"/>
    </source>
</evidence>
<dbReference type="PROSITE" id="PS00548">
    <property type="entry name" value="RIBOSOMAL_S3"/>
    <property type="match status" value="1"/>
</dbReference>
<evidence type="ECO:0000256" key="1">
    <source>
        <dbReference type="ARBA" id="ARBA00010761"/>
    </source>
</evidence>
<evidence type="ECO:0000259" key="5">
    <source>
        <dbReference type="Pfam" id="PF00189"/>
    </source>
</evidence>